<dbReference type="NCBIfam" id="TIGR04023">
    <property type="entry name" value="PPOX_MSMEG_5819"/>
    <property type="match status" value="1"/>
</dbReference>
<gene>
    <name evidence="2" type="primary">actVA</name>
    <name evidence="2" type="ORF">BN12_4170004</name>
</gene>
<dbReference type="Pfam" id="PF01243">
    <property type="entry name" value="PNPOx_N"/>
    <property type="match status" value="1"/>
</dbReference>
<dbReference type="AlphaFoldDB" id="A0A077M5N1"/>
<name>A0A077M5N1_9MICO</name>
<dbReference type="Gene3D" id="2.30.110.10">
    <property type="entry name" value="Electron Transport, Fmn-binding Protein, Chain A"/>
    <property type="match status" value="1"/>
</dbReference>
<accession>A0A077M5N1</accession>
<proteinExistence type="predicted"/>
<dbReference type="EMBL" id="CAJB01000354">
    <property type="protein sequence ID" value="CCH79355.1"/>
    <property type="molecule type" value="Genomic_DNA"/>
</dbReference>
<dbReference type="InterPro" id="IPR024031">
    <property type="entry name" value="MSMEG_5819/OxyR"/>
</dbReference>
<evidence type="ECO:0000313" key="2">
    <source>
        <dbReference type="EMBL" id="CCH79355.1"/>
    </source>
</evidence>
<dbReference type="Proteomes" id="UP000035721">
    <property type="component" value="Unassembled WGS sequence"/>
</dbReference>
<feature type="domain" description="Pyridoxamine 5'-phosphate oxidase N-terminal" evidence="1">
    <location>
        <begin position="9"/>
        <end position="99"/>
    </location>
</feature>
<dbReference type="SUPFAM" id="SSF50475">
    <property type="entry name" value="FMN-binding split barrel"/>
    <property type="match status" value="1"/>
</dbReference>
<dbReference type="OrthoDB" id="3693562at2"/>
<reference evidence="2 3" key="1">
    <citation type="journal article" date="2013" name="ISME J.">
        <title>A metabolic model for members of the genus Tetrasphaera involved in enhanced biological phosphorus removal.</title>
        <authorList>
            <person name="Kristiansen R."/>
            <person name="Nguyen H.T.T."/>
            <person name="Saunders A.M."/>
            <person name="Nielsen J.L."/>
            <person name="Wimmer R."/>
            <person name="Le V.Q."/>
            <person name="McIlroy S.J."/>
            <person name="Petrovski S."/>
            <person name="Seviour R.J."/>
            <person name="Calteau A."/>
            <person name="Nielsen K.L."/>
            <person name="Nielsen P.H."/>
        </authorList>
    </citation>
    <scope>NUCLEOTIDE SEQUENCE [LARGE SCALE GENOMIC DNA]</scope>
    <source>
        <strain evidence="2 3">T1-X7</strain>
    </source>
</reference>
<comment type="caution">
    <text evidence="2">The sequence shown here is derived from an EMBL/GenBank/DDBJ whole genome shotgun (WGS) entry which is preliminary data.</text>
</comment>
<evidence type="ECO:0000313" key="3">
    <source>
        <dbReference type="Proteomes" id="UP000035721"/>
    </source>
</evidence>
<keyword evidence="3" id="KW-1185">Reference proteome</keyword>
<organism evidence="2 3">
    <name type="scientific">Nostocoides japonicum T1-X7</name>
    <dbReference type="NCBI Taxonomy" id="1194083"/>
    <lineage>
        <taxon>Bacteria</taxon>
        <taxon>Bacillati</taxon>
        <taxon>Actinomycetota</taxon>
        <taxon>Actinomycetes</taxon>
        <taxon>Micrococcales</taxon>
        <taxon>Intrasporangiaceae</taxon>
        <taxon>Nostocoides</taxon>
    </lineage>
</organism>
<dbReference type="RefSeq" id="WP_048555807.1">
    <property type="nucleotide sequence ID" value="NZ_HF570958.1"/>
</dbReference>
<protein>
    <submittedName>
        <fullName evidence="2">ActVA 2 protein</fullName>
    </submittedName>
</protein>
<dbReference type="InterPro" id="IPR011576">
    <property type="entry name" value="Pyridox_Oxase_N"/>
</dbReference>
<dbReference type="InterPro" id="IPR012349">
    <property type="entry name" value="Split_barrel_FMN-bd"/>
</dbReference>
<sequence>MAELTASQLDYLAGQRLGRLATAGQDGRPHVVPTSFRYNARTHTIDVGGHHMATTKKYRDVQATGWAAIVVDDLVSVDPWTPRMLEIRGRASAVPEGGSDLGPGFGDAFIRLEIGTVNSFGI</sequence>
<dbReference type="STRING" id="1194083.BN12_4170004"/>
<evidence type="ECO:0000259" key="1">
    <source>
        <dbReference type="Pfam" id="PF01243"/>
    </source>
</evidence>